<sequence>MVRVIRKSKGKAFLVIENLEHIVRSEGMVKELSSLLLYLDDEEYSRNDVRLLLVGTPNNLRDYFSEVDETQTIINRLQEIPEVAALPRTSVEELADKGLFKILKFDIVDDLSRNF</sequence>
<comment type="caution">
    <text evidence="1">The sequence shown here is derived from an EMBL/GenBank/DDBJ whole genome shotgun (WGS) entry which is preliminary data.</text>
</comment>
<name>A0A432JIM0_9GAMM</name>
<gene>
    <name evidence="1" type="ORF">DSL92_06795</name>
</gene>
<dbReference type="EMBL" id="RXHI01000020">
    <property type="protein sequence ID" value="RUA22273.1"/>
    <property type="molecule type" value="Genomic_DNA"/>
</dbReference>
<protein>
    <recommendedName>
        <fullName evidence="2">ATPase AAA-type core domain-containing protein</fullName>
    </recommendedName>
</protein>
<evidence type="ECO:0008006" key="2">
    <source>
        <dbReference type="Google" id="ProtNLM"/>
    </source>
</evidence>
<accession>A0A432JIM0</accession>
<proteinExistence type="predicted"/>
<dbReference type="AlphaFoldDB" id="A0A432JIM0"/>
<evidence type="ECO:0000313" key="1">
    <source>
        <dbReference type="EMBL" id="RUA22273.1"/>
    </source>
</evidence>
<reference evidence="1" key="1">
    <citation type="submission" date="2018-12" db="EMBL/GenBank/DDBJ databases">
        <authorList>
            <person name="Jadhav K."/>
            <person name="Kushwaha B."/>
            <person name="Jadhav I."/>
        </authorList>
    </citation>
    <scope>NUCLEOTIDE SEQUENCE [LARGE SCALE GENOMIC DNA]</scope>
    <source>
        <strain evidence="1">SBS 10</strain>
    </source>
</reference>
<organism evidence="1">
    <name type="scientific">Billgrantia gudaonensis</name>
    <dbReference type="NCBI Taxonomy" id="376427"/>
    <lineage>
        <taxon>Bacteria</taxon>
        <taxon>Pseudomonadati</taxon>
        <taxon>Pseudomonadota</taxon>
        <taxon>Gammaproteobacteria</taxon>
        <taxon>Oceanospirillales</taxon>
        <taxon>Halomonadaceae</taxon>
        <taxon>Billgrantia</taxon>
    </lineage>
</organism>